<reference evidence="1" key="1">
    <citation type="submission" date="2020-05" db="EMBL/GenBank/DDBJ databases">
        <authorList>
            <person name="Chiriac C."/>
            <person name="Salcher M."/>
            <person name="Ghai R."/>
            <person name="Kavagutti S V."/>
        </authorList>
    </citation>
    <scope>NUCLEOTIDE SEQUENCE</scope>
</reference>
<sequence>MRVAQPVPPLLDAEPTARPSTFEKEIVESMNTGLTPLTKFTFGDNVIDSSHAAVTWTP</sequence>
<organism evidence="1">
    <name type="scientific">freshwater metagenome</name>
    <dbReference type="NCBI Taxonomy" id="449393"/>
    <lineage>
        <taxon>unclassified sequences</taxon>
        <taxon>metagenomes</taxon>
        <taxon>ecological metagenomes</taxon>
    </lineage>
</organism>
<dbReference type="EMBL" id="CAEZUI010000106">
    <property type="protein sequence ID" value="CAB4600608.1"/>
    <property type="molecule type" value="Genomic_DNA"/>
</dbReference>
<proteinExistence type="predicted"/>
<accession>A0A6J6GVB9</accession>
<gene>
    <name evidence="1" type="ORF">UFOPK1807_00803</name>
</gene>
<evidence type="ECO:0000313" key="1">
    <source>
        <dbReference type="EMBL" id="CAB4600608.1"/>
    </source>
</evidence>
<name>A0A6J6GVB9_9ZZZZ</name>
<dbReference type="AlphaFoldDB" id="A0A6J6GVB9"/>
<protein>
    <submittedName>
        <fullName evidence="1">Unannotated protein</fullName>
    </submittedName>
</protein>